<dbReference type="Proteomes" id="UP001358586">
    <property type="component" value="Chromosome 6"/>
</dbReference>
<sequence length="116" mass="12653">MASSSMVSPLCTWLVAACMSVTCGKDQSQSSFLRSSAFASSSKRHGRWARTRRRALLSQCSGRGNGSAKNQDGSMISAFYGFGIQGLMASWLTFEPCKDYYSSKNCSLFGQNRSFS</sequence>
<gene>
    <name evidence="2" type="ORF">PVK06_019646</name>
</gene>
<dbReference type="EMBL" id="JARKNE010000006">
    <property type="protein sequence ID" value="KAK5824860.1"/>
    <property type="molecule type" value="Genomic_DNA"/>
</dbReference>
<keyword evidence="1" id="KW-0732">Signal</keyword>
<feature type="signal peptide" evidence="1">
    <location>
        <begin position="1"/>
        <end position="24"/>
    </location>
</feature>
<proteinExistence type="predicted"/>
<organism evidence="2 3">
    <name type="scientific">Gossypium arboreum</name>
    <name type="common">Tree cotton</name>
    <name type="synonym">Gossypium nanking</name>
    <dbReference type="NCBI Taxonomy" id="29729"/>
    <lineage>
        <taxon>Eukaryota</taxon>
        <taxon>Viridiplantae</taxon>
        <taxon>Streptophyta</taxon>
        <taxon>Embryophyta</taxon>
        <taxon>Tracheophyta</taxon>
        <taxon>Spermatophyta</taxon>
        <taxon>Magnoliopsida</taxon>
        <taxon>eudicotyledons</taxon>
        <taxon>Gunneridae</taxon>
        <taxon>Pentapetalae</taxon>
        <taxon>rosids</taxon>
        <taxon>malvids</taxon>
        <taxon>Malvales</taxon>
        <taxon>Malvaceae</taxon>
        <taxon>Malvoideae</taxon>
        <taxon>Gossypium</taxon>
    </lineage>
</organism>
<comment type="caution">
    <text evidence="2">The sequence shown here is derived from an EMBL/GenBank/DDBJ whole genome shotgun (WGS) entry which is preliminary data.</text>
</comment>
<evidence type="ECO:0008006" key="4">
    <source>
        <dbReference type="Google" id="ProtNLM"/>
    </source>
</evidence>
<reference evidence="2 3" key="1">
    <citation type="submission" date="2023-03" db="EMBL/GenBank/DDBJ databases">
        <title>WGS of Gossypium arboreum.</title>
        <authorList>
            <person name="Yu D."/>
        </authorList>
    </citation>
    <scope>NUCLEOTIDE SEQUENCE [LARGE SCALE GENOMIC DNA]</scope>
    <source>
        <tissue evidence="2">Leaf</tissue>
    </source>
</reference>
<keyword evidence="3" id="KW-1185">Reference proteome</keyword>
<name>A0ABR0PKL4_GOSAR</name>
<feature type="chain" id="PRO_5046931342" description="Secreted protein" evidence="1">
    <location>
        <begin position="25"/>
        <end position="116"/>
    </location>
</feature>
<evidence type="ECO:0000313" key="2">
    <source>
        <dbReference type="EMBL" id="KAK5824860.1"/>
    </source>
</evidence>
<protein>
    <recommendedName>
        <fullName evidence="4">Secreted protein</fullName>
    </recommendedName>
</protein>
<evidence type="ECO:0000256" key="1">
    <source>
        <dbReference type="SAM" id="SignalP"/>
    </source>
</evidence>
<evidence type="ECO:0000313" key="3">
    <source>
        <dbReference type="Proteomes" id="UP001358586"/>
    </source>
</evidence>
<accession>A0ABR0PKL4</accession>